<keyword evidence="3 11" id="KW-0255">Endonuclease</keyword>
<dbReference type="GO" id="GO:0008821">
    <property type="term" value="F:crossover junction DNA endonuclease activity"/>
    <property type="evidence" value="ECO:0007669"/>
    <property type="project" value="TreeGrafter"/>
</dbReference>
<dbReference type="CDD" id="cd10455">
    <property type="entry name" value="GIY-YIG_SLX1"/>
    <property type="match status" value="1"/>
</dbReference>
<dbReference type="AlphaFoldDB" id="A0A1X7TYZ8"/>
<dbReference type="PANTHER" id="PTHR20208:SF10">
    <property type="entry name" value="STRUCTURE-SPECIFIC ENDONUCLEASE SUBUNIT SLX1"/>
    <property type="match status" value="1"/>
</dbReference>
<dbReference type="STRING" id="400682.A0A1X7TYZ8"/>
<dbReference type="Proteomes" id="UP000007879">
    <property type="component" value="Unassembled WGS sequence"/>
</dbReference>
<dbReference type="PROSITE" id="PS50164">
    <property type="entry name" value="GIY_YIG"/>
    <property type="match status" value="1"/>
</dbReference>
<keyword evidence="8 11" id="KW-0233">DNA recombination</keyword>
<dbReference type="EnsemblMetazoa" id="XM_011408177.2">
    <property type="protein sequence ID" value="XP_011406479.2"/>
    <property type="gene ID" value="LOC100632889"/>
</dbReference>
<evidence type="ECO:0000256" key="5">
    <source>
        <dbReference type="ARBA" id="ARBA00022771"/>
    </source>
</evidence>
<name>A0A1X7TYZ8_AMPQE</name>
<evidence type="ECO:0000256" key="3">
    <source>
        <dbReference type="ARBA" id="ARBA00022759"/>
    </source>
</evidence>
<evidence type="ECO:0000256" key="4">
    <source>
        <dbReference type="ARBA" id="ARBA00022763"/>
    </source>
</evidence>
<keyword evidence="2 11" id="KW-0479">Metal-binding</keyword>
<dbReference type="GO" id="GO:0000724">
    <property type="term" value="P:double-strand break repair via homologous recombination"/>
    <property type="evidence" value="ECO:0007669"/>
    <property type="project" value="TreeGrafter"/>
</dbReference>
<dbReference type="InterPro" id="IPR027520">
    <property type="entry name" value="Slx1"/>
</dbReference>
<dbReference type="InterPro" id="IPR035901">
    <property type="entry name" value="GIY-YIG_endonuc_sf"/>
</dbReference>
<dbReference type="InterPro" id="IPR048749">
    <property type="entry name" value="SLX1_C"/>
</dbReference>
<keyword evidence="7 11" id="KW-0862">Zinc</keyword>
<keyword evidence="10 11" id="KW-0539">Nucleus</keyword>
<dbReference type="InterPro" id="IPR050381">
    <property type="entry name" value="SLX1_endonuclease"/>
</dbReference>
<feature type="zinc finger region" description="SLX1-type" evidence="11">
    <location>
        <begin position="194"/>
        <end position="246"/>
    </location>
</feature>
<dbReference type="HAMAP" id="MF_03100">
    <property type="entry name" value="Endonuc_su_Slx1"/>
    <property type="match status" value="1"/>
</dbReference>
<dbReference type="PANTHER" id="PTHR20208">
    <property type="entry name" value="STRUCTURE-SPECIFIC ENDONUCLEASE SUBUNIT SLX1"/>
    <property type="match status" value="1"/>
</dbReference>
<feature type="domain" description="GIY-YIG" evidence="12">
    <location>
        <begin position="24"/>
        <end position="107"/>
    </location>
</feature>
<dbReference type="GO" id="GO:0033557">
    <property type="term" value="C:Slx1-Slx4 complex"/>
    <property type="evidence" value="ECO:0007669"/>
    <property type="project" value="UniProtKB-UniRule"/>
</dbReference>
<dbReference type="KEGG" id="aqu:100632889"/>
<evidence type="ECO:0000256" key="6">
    <source>
        <dbReference type="ARBA" id="ARBA00022801"/>
    </source>
</evidence>
<dbReference type="EnsemblMetazoa" id="Aqu2.1.20540_001">
    <property type="protein sequence ID" value="Aqu2.1.20540_001"/>
    <property type="gene ID" value="Aqu2.1.20540"/>
</dbReference>
<protein>
    <recommendedName>
        <fullName evidence="11">Structure-specific endonuclease subunit SLX1 homolog</fullName>
        <ecNumber evidence="11">3.1.-.-</ecNumber>
    </recommendedName>
</protein>
<comment type="similarity">
    <text evidence="11">Belongs to the SLX1 family.</text>
</comment>
<dbReference type="SUPFAM" id="SSF82771">
    <property type="entry name" value="GIY-YIG endonuclease"/>
    <property type="match status" value="1"/>
</dbReference>
<evidence type="ECO:0000259" key="12">
    <source>
        <dbReference type="PROSITE" id="PS50164"/>
    </source>
</evidence>
<dbReference type="InParanoid" id="A0A1X7TYZ8"/>
<comment type="subcellular location">
    <subcellularLocation>
        <location evidence="11">Nucleus</location>
    </subcellularLocation>
</comment>
<evidence type="ECO:0000313" key="13">
    <source>
        <dbReference type="EnsemblMetazoa" id="Aqu2.1.20540_001"/>
    </source>
</evidence>
<keyword evidence="14" id="KW-1185">Reference proteome</keyword>
<keyword evidence="9 11" id="KW-0234">DNA repair</keyword>
<reference evidence="14" key="1">
    <citation type="journal article" date="2010" name="Nature">
        <title>The Amphimedon queenslandica genome and the evolution of animal complexity.</title>
        <authorList>
            <person name="Srivastava M."/>
            <person name="Simakov O."/>
            <person name="Chapman J."/>
            <person name="Fahey B."/>
            <person name="Gauthier M.E."/>
            <person name="Mitros T."/>
            <person name="Richards G.S."/>
            <person name="Conaco C."/>
            <person name="Dacre M."/>
            <person name="Hellsten U."/>
            <person name="Larroux C."/>
            <person name="Putnam N.H."/>
            <person name="Stanke M."/>
            <person name="Adamska M."/>
            <person name="Darling A."/>
            <person name="Degnan S.M."/>
            <person name="Oakley T.H."/>
            <person name="Plachetzki D.C."/>
            <person name="Zhai Y."/>
            <person name="Adamski M."/>
            <person name="Calcino A."/>
            <person name="Cummins S.F."/>
            <person name="Goodstein D.M."/>
            <person name="Harris C."/>
            <person name="Jackson D.J."/>
            <person name="Leys S.P."/>
            <person name="Shu S."/>
            <person name="Woodcroft B.J."/>
            <person name="Vervoort M."/>
            <person name="Kosik K.S."/>
            <person name="Manning G."/>
            <person name="Degnan B.M."/>
            <person name="Rokhsar D.S."/>
        </authorList>
    </citation>
    <scope>NUCLEOTIDE SEQUENCE [LARGE SCALE GENOMIC DNA]</scope>
</reference>
<dbReference type="GO" id="GO:0008270">
    <property type="term" value="F:zinc ion binding"/>
    <property type="evidence" value="ECO:0007669"/>
    <property type="project" value="UniProtKB-KW"/>
</dbReference>
<dbReference type="Gene3D" id="3.40.1440.10">
    <property type="entry name" value="GIY-YIG endonuclease"/>
    <property type="match status" value="1"/>
</dbReference>
<evidence type="ECO:0000256" key="2">
    <source>
        <dbReference type="ARBA" id="ARBA00022723"/>
    </source>
</evidence>
<comment type="cofactor">
    <cofactor evidence="11">
        <name>a divalent metal cation</name>
        <dbReference type="ChEBI" id="CHEBI:60240"/>
    </cofactor>
</comment>
<evidence type="ECO:0000256" key="7">
    <source>
        <dbReference type="ARBA" id="ARBA00022833"/>
    </source>
</evidence>
<dbReference type="Pfam" id="PF21202">
    <property type="entry name" value="SLX1_C"/>
    <property type="match status" value="1"/>
</dbReference>
<evidence type="ECO:0000256" key="9">
    <source>
        <dbReference type="ARBA" id="ARBA00023204"/>
    </source>
</evidence>
<dbReference type="InterPro" id="IPR013083">
    <property type="entry name" value="Znf_RING/FYVE/PHD"/>
</dbReference>
<dbReference type="Gene3D" id="3.30.40.10">
    <property type="entry name" value="Zinc/RING finger domain, C3HC4 (zinc finger)"/>
    <property type="match status" value="1"/>
</dbReference>
<keyword evidence="5 11" id="KW-0863">Zinc-finger</keyword>
<organism evidence="13">
    <name type="scientific">Amphimedon queenslandica</name>
    <name type="common">Sponge</name>
    <dbReference type="NCBI Taxonomy" id="400682"/>
    <lineage>
        <taxon>Eukaryota</taxon>
        <taxon>Metazoa</taxon>
        <taxon>Porifera</taxon>
        <taxon>Demospongiae</taxon>
        <taxon>Heteroscleromorpha</taxon>
        <taxon>Haplosclerida</taxon>
        <taxon>Niphatidae</taxon>
        <taxon>Amphimedon</taxon>
    </lineage>
</organism>
<comment type="function">
    <text evidence="11">Catalytic subunit of a heterodimeric structure-specific endonuclease that resolves DNA secondary structures generated during DNA repair and recombination. Has endonuclease activity towards branched DNA substrates, introducing single-strand cuts in duplex DNA close to junctions with ss-DNA.</text>
</comment>
<dbReference type="GO" id="GO:0017108">
    <property type="term" value="F:5'-flap endonuclease activity"/>
    <property type="evidence" value="ECO:0007669"/>
    <property type="project" value="InterPro"/>
</dbReference>
<dbReference type="InterPro" id="IPR000305">
    <property type="entry name" value="GIY-YIG_endonuc"/>
</dbReference>
<reference evidence="13" key="2">
    <citation type="submission" date="2017-05" db="UniProtKB">
        <authorList>
            <consortium name="EnsemblMetazoa"/>
        </authorList>
    </citation>
    <scope>IDENTIFICATION</scope>
</reference>
<dbReference type="FunFam" id="3.40.1440.10:FF:000008">
    <property type="entry name" value="Structure-specific endonuclease subunit SLX1 homolog"/>
    <property type="match status" value="1"/>
</dbReference>
<proteinExistence type="inferred from homology"/>
<comment type="subunit">
    <text evidence="11">Forms a heterodimer with a member of the SLX4 family.</text>
</comment>
<dbReference type="EC" id="3.1.-.-" evidence="11"/>
<evidence type="ECO:0000256" key="8">
    <source>
        <dbReference type="ARBA" id="ARBA00023172"/>
    </source>
</evidence>
<dbReference type="Pfam" id="PF01541">
    <property type="entry name" value="GIY-YIG"/>
    <property type="match status" value="1"/>
</dbReference>
<evidence type="ECO:0000256" key="1">
    <source>
        <dbReference type="ARBA" id="ARBA00022722"/>
    </source>
</evidence>
<evidence type="ECO:0000256" key="10">
    <source>
        <dbReference type="ARBA" id="ARBA00023242"/>
    </source>
</evidence>
<sequence length="274" mass="31454">MNDSDWTESSSDELAENHVQVPLQFHGVYFLLSKNPKYKGRTYIGYTVNPIRRLKQHNGGIKKGGARKTSGRGPWDMILIVHGFPNDIAALRFEWAWQHPSKSRRIDSSVVKHVSRETSLQFKLRILSYMLSVGPWHRLPLTIRWLKQDYEQYYPATVPPPVHMPMLYGAFEMTKEGISCKICIQDDRERKMLCQLCGREKLEGMCASFLHCYHESCLFMAHITCFAVKFCSDDEVIPVVSTCPSCSGELLWGQLIKSCSEVSYNTHTCNLQLV</sequence>
<keyword evidence="4 11" id="KW-0227">DNA damage</keyword>
<keyword evidence="6 11" id="KW-0378">Hydrolase</keyword>
<evidence type="ECO:0000313" key="14">
    <source>
        <dbReference type="Proteomes" id="UP000007879"/>
    </source>
</evidence>
<evidence type="ECO:0000256" key="11">
    <source>
        <dbReference type="HAMAP-Rule" id="MF_03100"/>
    </source>
</evidence>
<gene>
    <name evidence="13" type="primary">100632889</name>
</gene>
<dbReference type="OrthoDB" id="24645at2759"/>
<keyword evidence="1 11" id="KW-0540">Nuclease</keyword>
<accession>A0A1X7TYZ8</accession>